<dbReference type="EMBL" id="CP012117">
    <property type="protein sequence ID" value="ANP26787.1"/>
    <property type="molecule type" value="Genomic_DNA"/>
</dbReference>
<dbReference type="Proteomes" id="UP000092596">
    <property type="component" value="Chromosome"/>
</dbReference>
<name>A0A1B0ZFR4_9MICO</name>
<sequence length="50" mass="5519">MSIRLSRPMTREIQDALTTKLGQPKIVSVVCHESAVEQGRCIVVLPRASI</sequence>
<gene>
    <name evidence="1" type="ORF">DAD186_02280</name>
</gene>
<evidence type="ECO:0000313" key="1">
    <source>
        <dbReference type="EMBL" id="ANP26787.1"/>
    </source>
</evidence>
<accession>A0A1B0ZFR4</accession>
<organism evidence="1 2">
    <name type="scientific">Dermabacter vaginalis</name>
    <dbReference type="NCBI Taxonomy" id="1630135"/>
    <lineage>
        <taxon>Bacteria</taxon>
        <taxon>Bacillati</taxon>
        <taxon>Actinomycetota</taxon>
        <taxon>Actinomycetes</taxon>
        <taxon>Micrococcales</taxon>
        <taxon>Dermabacteraceae</taxon>
        <taxon>Dermabacter</taxon>
    </lineage>
</organism>
<proteinExistence type="predicted"/>
<evidence type="ECO:0000313" key="2">
    <source>
        <dbReference type="Proteomes" id="UP000092596"/>
    </source>
</evidence>
<dbReference type="AlphaFoldDB" id="A0A1B0ZFR4"/>
<reference evidence="1 2" key="1">
    <citation type="submission" date="2015-06" db="EMBL/GenBank/DDBJ databases">
        <title>Investigation of pathophysiology for high-risk pregnancy and development of treatment modality based on it.</title>
        <authorList>
            <person name="Kim B.-C."/>
            <person name="Lim S."/>
        </authorList>
    </citation>
    <scope>NUCLEOTIDE SEQUENCE [LARGE SCALE GENOMIC DNA]</scope>
    <source>
        <strain evidence="1 2">AD1-86</strain>
    </source>
</reference>
<dbReference type="STRING" id="1630135.DAD186_02280"/>
<dbReference type="KEGG" id="dva:DAD186_02280"/>
<protein>
    <submittedName>
        <fullName evidence="1">Uncharacterized protein</fullName>
    </submittedName>
</protein>